<protein>
    <submittedName>
        <fullName evidence="1">Uncharacterized protein</fullName>
    </submittedName>
</protein>
<evidence type="ECO:0000313" key="1">
    <source>
        <dbReference type="EMBL" id="MBX40852.1"/>
    </source>
</evidence>
<sequence>MVSHSIIFSTSKFVFSCFLPLSPMLAICGRFPF</sequence>
<proteinExistence type="predicted"/>
<dbReference type="EMBL" id="GGEC01060368">
    <property type="protein sequence ID" value="MBX40852.1"/>
    <property type="molecule type" value="Transcribed_RNA"/>
</dbReference>
<accession>A0A2P2NEF0</accession>
<reference evidence="1" key="1">
    <citation type="submission" date="2018-02" db="EMBL/GenBank/DDBJ databases">
        <title>Rhizophora mucronata_Transcriptome.</title>
        <authorList>
            <person name="Meera S.P."/>
            <person name="Sreeshan A."/>
            <person name="Augustine A."/>
        </authorList>
    </citation>
    <scope>NUCLEOTIDE SEQUENCE</scope>
    <source>
        <tissue evidence="1">Leaf</tissue>
    </source>
</reference>
<dbReference type="AlphaFoldDB" id="A0A2P2NEF0"/>
<name>A0A2P2NEF0_RHIMU</name>
<organism evidence="1">
    <name type="scientific">Rhizophora mucronata</name>
    <name type="common">Asiatic mangrove</name>
    <dbReference type="NCBI Taxonomy" id="61149"/>
    <lineage>
        <taxon>Eukaryota</taxon>
        <taxon>Viridiplantae</taxon>
        <taxon>Streptophyta</taxon>
        <taxon>Embryophyta</taxon>
        <taxon>Tracheophyta</taxon>
        <taxon>Spermatophyta</taxon>
        <taxon>Magnoliopsida</taxon>
        <taxon>eudicotyledons</taxon>
        <taxon>Gunneridae</taxon>
        <taxon>Pentapetalae</taxon>
        <taxon>rosids</taxon>
        <taxon>fabids</taxon>
        <taxon>Malpighiales</taxon>
        <taxon>Rhizophoraceae</taxon>
        <taxon>Rhizophora</taxon>
    </lineage>
</organism>